<sequence>MRIKRNADASNLDQADTATEEADATATEACRDPSEGELHEMLHGITGSGTERNEIKHSYLNNTCPGSPLNRYQEPLKSRALCPFVMETDTDVERYPQDILSARCACPDCINPYINDFIRNPGVDCKPVVREMETLRRGQCVGGVYRYEKQTTKVPVACVCARRLAV</sequence>
<dbReference type="OMA" id="IAYARCQ"/>
<dbReference type="InParanoid" id="A0A7M7PFY0"/>
<evidence type="ECO:0000313" key="7">
    <source>
        <dbReference type="Proteomes" id="UP000007110"/>
    </source>
</evidence>
<dbReference type="KEGG" id="spu:100892820"/>
<dbReference type="InterPro" id="IPR010345">
    <property type="entry name" value="IL-17_fam"/>
</dbReference>
<evidence type="ECO:0000256" key="3">
    <source>
        <dbReference type="ARBA" id="ARBA00022525"/>
    </source>
</evidence>
<dbReference type="GeneID" id="100892820"/>
<evidence type="ECO:0000313" key="6">
    <source>
        <dbReference type="EnsemblMetazoa" id="XP_030849761"/>
    </source>
</evidence>
<dbReference type="FunCoup" id="A0A7M7PFY0">
    <property type="interactions" value="456"/>
</dbReference>
<reference evidence="6" key="2">
    <citation type="submission" date="2021-01" db="UniProtKB">
        <authorList>
            <consortium name="EnsemblMetazoa"/>
        </authorList>
    </citation>
    <scope>IDENTIFICATION</scope>
</reference>
<organism evidence="6 7">
    <name type="scientific">Strongylocentrotus purpuratus</name>
    <name type="common">Purple sea urchin</name>
    <dbReference type="NCBI Taxonomy" id="7668"/>
    <lineage>
        <taxon>Eukaryota</taxon>
        <taxon>Metazoa</taxon>
        <taxon>Echinodermata</taxon>
        <taxon>Eleutherozoa</taxon>
        <taxon>Echinozoa</taxon>
        <taxon>Echinoidea</taxon>
        <taxon>Euechinoidea</taxon>
        <taxon>Echinacea</taxon>
        <taxon>Camarodonta</taxon>
        <taxon>Echinidea</taxon>
        <taxon>Strongylocentrotidae</taxon>
        <taxon>Strongylocentrotus</taxon>
    </lineage>
</organism>
<evidence type="ECO:0000256" key="1">
    <source>
        <dbReference type="ARBA" id="ARBA00004613"/>
    </source>
</evidence>
<dbReference type="OrthoDB" id="6038945at2759"/>
<evidence type="ECO:0000256" key="5">
    <source>
        <dbReference type="SAM" id="MobiDB-lite"/>
    </source>
</evidence>
<dbReference type="SUPFAM" id="SSF57501">
    <property type="entry name" value="Cystine-knot cytokines"/>
    <property type="match status" value="1"/>
</dbReference>
<evidence type="ECO:0008006" key="8">
    <source>
        <dbReference type="Google" id="ProtNLM"/>
    </source>
</evidence>
<proteinExistence type="inferred from homology"/>
<dbReference type="EnsemblMetazoa" id="XM_030993901">
    <property type="protein sequence ID" value="XP_030849761"/>
    <property type="gene ID" value="LOC100892820"/>
</dbReference>
<protein>
    <recommendedName>
        <fullName evidence="8">Interleukin 17-like protein</fullName>
    </recommendedName>
</protein>
<dbReference type="Gene3D" id="2.10.90.10">
    <property type="entry name" value="Cystine-knot cytokines"/>
    <property type="match status" value="1"/>
</dbReference>
<keyword evidence="4" id="KW-0732">Signal</keyword>
<dbReference type="InterPro" id="IPR029034">
    <property type="entry name" value="Cystine-knot_cytokine"/>
</dbReference>
<comment type="similarity">
    <text evidence="2">Belongs to the IL-17 family.</text>
</comment>
<accession>A0A7M7PFY0</accession>
<dbReference type="AlphaFoldDB" id="A0A7M7PFY0"/>
<reference evidence="7" key="1">
    <citation type="submission" date="2015-02" db="EMBL/GenBank/DDBJ databases">
        <title>Genome sequencing for Strongylocentrotus purpuratus.</title>
        <authorList>
            <person name="Murali S."/>
            <person name="Liu Y."/>
            <person name="Vee V."/>
            <person name="English A."/>
            <person name="Wang M."/>
            <person name="Skinner E."/>
            <person name="Han Y."/>
            <person name="Muzny D.M."/>
            <person name="Worley K.C."/>
            <person name="Gibbs R.A."/>
        </authorList>
    </citation>
    <scope>NUCLEOTIDE SEQUENCE</scope>
</reference>
<feature type="region of interest" description="Disordered" evidence="5">
    <location>
        <begin position="1"/>
        <end position="32"/>
    </location>
</feature>
<dbReference type="GO" id="GO:0005125">
    <property type="term" value="F:cytokine activity"/>
    <property type="evidence" value="ECO:0007669"/>
    <property type="project" value="InterPro"/>
</dbReference>
<dbReference type="Proteomes" id="UP000007110">
    <property type="component" value="Unassembled WGS sequence"/>
</dbReference>
<keyword evidence="7" id="KW-1185">Reference proteome</keyword>
<keyword evidence="3" id="KW-0964">Secreted</keyword>
<evidence type="ECO:0000256" key="4">
    <source>
        <dbReference type="ARBA" id="ARBA00022729"/>
    </source>
</evidence>
<evidence type="ECO:0000256" key="2">
    <source>
        <dbReference type="ARBA" id="ARBA00007236"/>
    </source>
</evidence>
<name>A0A7M7PFY0_STRPU</name>
<dbReference type="RefSeq" id="XP_030849761.1">
    <property type="nucleotide sequence ID" value="XM_030993901.1"/>
</dbReference>
<comment type="subcellular location">
    <subcellularLocation>
        <location evidence="1">Secreted</location>
    </subcellularLocation>
</comment>
<dbReference type="GO" id="GO:0005576">
    <property type="term" value="C:extracellular region"/>
    <property type="evidence" value="ECO:0007669"/>
    <property type="project" value="UniProtKB-SubCell"/>
</dbReference>
<dbReference type="Pfam" id="PF06083">
    <property type="entry name" value="IL17"/>
    <property type="match status" value="1"/>
</dbReference>